<dbReference type="EMBL" id="CP034170">
    <property type="protein sequence ID" value="AZI58210.1"/>
    <property type="molecule type" value="Genomic_DNA"/>
</dbReference>
<evidence type="ECO:0000313" key="2">
    <source>
        <dbReference type="EMBL" id="AZI58210.1"/>
    </source>
</evidence>
<dbReference type="CDD" id="cd04301">
    <property type="entry name" value="NAT_SF"/>
    <property type="match status" value="1"/>
</dbReference>
<dbReference type="InterPro" id="IPR016181">
    <property type="entry name" value="Acyl_CoA_acyltransferase"/>
</dbReference>
<gene>
    <name evidence="2" type="ORF">EH165_08730</name>
</gene>
<dbReference type="Gene3D" id="3.40.630.30">
    <property type="match status" value="1"/>
</dbReference>
<protein>
    <submittedName>
        <fullName evidence="2">GNAT family N-acetyltransferase</fullName>
    </submittedName>
</protein>
<proteinExistence type="predicted"/>
<keyword evidence="3" id="KW-1185">Reference proteome</keyword>
<dbReference type="KEGG" id="nak:EH165_08730"/>
<dbReference type="GO" id="GO:0016747">
    <property type="term" value="F:acyltransferase activity, transferring groups other than amino-acyl groups"/>
    <property type="evidence" value="ECO:0007669"/>
    <property type="project" value="InterPro"/>
</dbReference>
<dbReference type="Proteomes" id="UP000268084">
    <property type="component" value="Chromosome"/>
</dbReference>
<dbReference type="OrthoDB" id="9797990at2"/>
<dbReference type="InterPro" id="IPR000182">
    <property type="entry name" value="GNAT_dom"/>
</dbReference>
<dbReference type="SUPFAM" id="SSF55729">
    <property type="entry name" value="Acyl-CoA N-acyltransferases (Nat)"/>
    <property type="match status" value="1"/>
</dbReference>
<evidence type="ECO:0000259" key="1">
    <source>
        <dbReference type="PROSITE" id="PS51186"/>
    </source>
</evidence>
<keyword evidence="2" id="KW-0808">Transferase</keyword>
<name>A0A3G8ZLV8_9ACTN</name>
<dbReference type="PANTHER" id="PTHR41700:SF1">
    <property type="entry name" value="N-ACETYLTRANSFERASE DOMAIN-CONTAINING PROTEIN"/>
    <property type="match status" value="1"/>
</dbReference>
<organism evidence="2 3">
    <name type="scientific">Nakamurella antarctica</name>
    <dbReference type="NCBI Taxonomy" id="1902245"/>
    <lineage>
        <taxon>Bacteria</taxon>
        <taxon>Bacillati</taxon>
        <taxon>Actinomycetota</taxon>
        <taxon>Actinomycetes</taxon>
        <taxon>Nakamurellales</taxon>
        <taxon>Nakamurellaceae</taxon>
        <taxon>Nakamurella</taxon>
    </lineage>
</organism>
<dbReference type="PANTHER" id="PTHR41700">
    <property type="entry name" value="GCN5-RELATED N-ACETYLTRANSFERASE"/>
    <property type="match status" value="1"/>
</dbReference>
<feature type="domain" description="N-acetyltransferase" evidence="1">
    <location>
        <begin position="17"/>
        <end position="169"/>
    </location>
</feature>
<reference evidence="2 3" key="1">
    <citation type="submission" date="2018-11" db="EMBL/GenBank/DDBJ databases">
        <authorList>
            <person name="Da X."/>
        </authorList>
    </citation>
    <scope>NUCLEOTIDE SEQUENCE [LARGE SCALE GENOMIC DNA]</scope>
    <source>
        <strain evidence="2 3">S14-144</strain>
    </source>
</reference>
<reference evidence="2 3" key="2">
    <citation type="submission" date="2018-12" db="EMBL/GenBank/DDBJ databases">
        <title>Nakamurella antarcticus sp. nov., isolated from Antarctica South Shetland Islands soil.</title>
        <authorList>
            <person name="Peng F."/>
        </authorList>
    </citation>
    <scope>NUCLEOTIDE SEQUENCE [LARGE SCALE GENOMIC DNA]</scope>
    <source>
        <strain evidence="2 3">S14-144</strain>
    </source>
</reference>
<dbReference type="Pfam" id="PF00583">
    <property type="entry name" value="Acetyltransf_1"/>
    <property type="match status" value="1"/>
</dbReference>
<dbReference type="PROSITE" id="PS51186">
    <property type="entry name" value="GNAT"/>
    <property type="match status" value="1"/>
</dbReference>
<accession>A0A3G8ZLV8</accession>
<evidence type="ECO:0000313" key="3">
    <source>
        <dbReference type="Proteomes" id="UP000268084"/>
    </source>
</evidence>
<dbReference type="AlphaFoldDB" id="A0A3G8ZLV8"/>
<dbReference type="InterPro" id="IPR038764">
    <property type="entry name" value="GNAT_N_AcTrfase_prd"/>
</dbReference>
<sequence>MDAISAQNSLVAASPAAELRPLTERQEFEQASSLYQRVFHYTEQFTLNTKLMRSLMYAGGTAVGAFSDEKVLIGFVYGFPAIDNATPYLFSQAACVDAEWQGRGVGRALKHAQMDQARRGGFTSMRWPYDPMNTRNAFFNLSRLGARARWFKPDFYDDGHSDRLIVEWDGVEWDGAEWNGVEWNGAAKDGSANQPVITASIDSAPALFGQVQQLDASRAAITLPAGPQAPEDTRPLVAGSLRRVLEAGYAAVQCVRVAPGVFAYLCQQDSV</sequence>